<dbReference type="AlphaFoldDB" id="A0A3B1APR1"/>
<feature type="domain" description="Antitoxin Xre/MbcA/ParS-like toxin-binding" evidence="1">
    <location>
        <begin position="68"/>
        <end position="116"/>
    </location>
</feature>
<evidence type="ECO:0000259" key="2">
    <source>
        <dbReference type="Pfam" id="PF20432"/>
    </source>
</evidence>
<name>A0A3B1APR1_9ZZZZ</name>
<dbReference type="EMBL" id="UOFV01000420">
    <property type="protein sequence ID" value="VAX03691.1"/>
    <property type="molecule type" value="Genomic_DNA"/>
</dbReference>
<protein>
    <submittedName>
        <fullName evidence="3">Uncharacterized protein</fullName>
    </submittedName>
</protein>
<proteinExistence type="predicted"/>
<sequence length="118" mass="12880">MALLHAQPIDNNAVLSEALLNTGKALGMTQAQVGNVIGKDRTTLSRGLSPTSKSGELALLFIRCYRSLYVLIGGKPDDMKHWMHTKNRHTGGTPAKQVQTVQGLNHVLEYLDAMRGKI</sequence>
<dbReference type="GO" id="GO:0003677">
    <property type="term" value="F:DNA binding"/>
    <property type="evidence" value="ECO:0007669"/>
    <property type="project" value="InterPro"/>
</dbReference>
<organism evidence="3">
    <name type="scientific">hydrothermal vent metagenome</name>
    <dbReference type="NCBI Taxonomy" id="652676"/>
    <lineage>
        <taxon>unclassified sequences</taxon>
        <taxon>metagenomes</taxon>
        <taxon>ecological metagenomes</taxon>
    </lineage>
</organism>
<reference evidence="3" key="1">
    <citation type="submission" date="2018-06" db="EMBL/GenBank/DDBJ databases">
        <authorList>
            <person name="Zhirakovskaya E."/>
        </authorList>
    </citation>
    <scope>NUCLEOTIDE SEQUENCE</scope>
</reference>
<feature type="domain" description="Antitoxin Xre-like helix-turn-helix" evidence="2">
    <location>
        <begin position="10"/>
        <end position="63"/>
    </location>
</feature>
<evidence type="ECO:0000259" key="1">
    <source>
        <dbReference type="Pfam" id="PF09722"/>
    </source>
</evidence>
<gene>
    <name evidence="3" type="ORF">MNBD_GAMMA19-2102</name>
</gene>
<accession>A0A3B1APR1</accession>
<evidence type="ECO:0000313" key="3">
    <source>
        <dbReference type="EMBL" id="VAX03691.1"/>
    </source>
</evidence>
<dbReference type="InterPro" id="IPR024467">
    <property type="entry name" value="Xre/MbcA/ParS-like_toxin-bd"/>
</dbReference>
<dbReference type="Pfam" id="PF20432">
    <property type="entry name" value="Xre-like-HTH"/>
    <property type="match status" value="1"/>
</dbReference>
<dbReference type="Pfam" id="PF09722">
    <property type="entry name" value="Xre_MbcA_ParS_C"/>
    <property type="match status" value="1"/>
</dbReference>
<dbReference type="InterPro" id="IPR046847">
    <property type="entry name" value="Xre-like_HTH"/>
</dbReference>